<gene>
    <name evidence="2" type="ORF">PXEA_LOCUS16473</name>
</gene>
<dbReference type="PANTHER" id="PTHR13233:SF0">
    <property type="entry name" value="MICROSPHERULE PROTEIN 1"/>
    <property type="match status" value="1"/>
</dbReference>
<accession>A0A3S5A8Z1</accession>
<name>A0A3S5A8Z1_9PLAT</name>
<dbReference type="PROSITE" id="PS50006">
    <property type="entry name" value="FHA_DOMAIN"/>
    <property type="match status" value="1"/>
</dbReference>
<dbReference type="GO" id="GO:0044545">
    <property type="term" value="C:NSL complex"/>
    <property type="evidence" value="ECO:0007669"/>
    <property type="project" value="TreeGrafter"/>
</dbReference>
<dbReference type="GO" id="GO:0002151">
    <property type="term" value="F:G-quadruplex RNA binding"/>
    <property type="evidence" value="ECO:0007669"/>
    <property type="project" value="InterPro"/>
</dbReference>
<evidence type="ECO:0000313" key="3">
    <source>
        <dbReference type="Proteomes" id="UP000784294"/>
    </source>
</evidence>
<dbReference type="InterPro" id="IPR037912">
    <property type="entry name" value="MCRS1"/>
</dbReference>
<dbReference type="OrthoDB" id="10262769at2759"/>
<dbReference type="PANTHER" id="PTHR13233">
    <property type="entry name" value="MICROSPHERULE PROTEIN 1"/>
    <property type="match status" value="1"/>
</dbReference>
<evidence type="ECO:0000313" key="2">
    <source>
        <dbReference type="EMBL" id="VEL23033.1"/>
    </source>
</evidence>
<proteinExistence type="predicted"/>
<dbReference type="GO" id="GO:0045944">
    <property type="term" value="P:positive regulation of transcription by RNA polymerase II"/>
    <property type="evidence" value="ECO:0007669"/>
    <property type="project" value="TreeGrafter"/>
</dbReference>
<dbReference type="AlphaFoldDB" id="A0A3S5A8Z1"/>
<dbReference type="EMBL" id="CAAALY010059651">
    <property type="protein sequence ID" value="VEL23033.1"/>
    <property type="molecule type" value="Genomic_DNA"/>
</dbReference>
<dbReference type="InterPro" id="IPR000253">
    <property type="entry name" value="FHA_dom"/>
</dbReference>
<keyword evidence="3" id="KW-1185">Reference proteome</keyword>
<evidence type="ECO:0000259" key="1">
    <source>
        <dbReference type="PROSITE" id="PS50006"/>
    </source>
</evidence>
<reference evidence="2" key="1">
    <citation type="submission" date="2018-11" db="EMBL/GenBank/DDBJ databases">
        <authorList>
            <consortium name="Pathogen Informatics"/>
        </authorList>
    </citation>
    <scope>NUCLEOTIDE SEQUENCE</scope>
</reference>
<organism evidence="2 3">
    <name type="scientific">Protopolystoma xenopodis</name>
    <dbReference type="NCBI Taxonomy" id="117903"/>
    <lineage>
        <taxon>Eukaryota</taxon>
        <taxon>Metazoa</taxon>
        <taxon>Spiralia</taxon>
        <taxon>Lophotrochozoa</taxon>
        <taxon>Platyhelminthes</taxon>
        <taxon>Monogenea</taxon>
        <taxon>Polyopisthocotylea</taxon>
        <taxon>Polystomatidea</taxon>
        <taxon>Polystomatidae</taxon>
        <taxon>Protopolystoma</taxon>
    </lineage>
</organism>
<protein>
    <recommendedName>
        <fullName evidence="1">FHA domain-containing protein</fullName>
    </recommendedName>
</protein>
<dbReference type="GO" id="GO:0071339">
    <property type="term" value="C:MLL1 complex"/>
    <property type="evidence" value="ECO:0007669"/>
    <property type="project" value="InterPro"/>
</dbReference>
<dbReference type="GO" id="GO:0031011">
    <property type="term" value="C:Ino80 complex"/>
    <property type="evidence" value="ECO:0007669"/>
    <property type="project" value="InterPro"/>
</dbReference>
<sequence>MNSDVFFGRASQVYHPDIDLSQEGEASRISRCHGYIRQMLDGSFRLANFADRPVFIDGSPILKESDRGLDTLQNVSPALSVSLAT</sequence>
<dbReference type="Proteomes" id="UP000784294">
    <property type="component" value="Unassembled WGS sequence"/>
</dbReference>
<comment type="caution">
    <text evidence="2">The sequence shown here is derived from an EMBL/GenBank/DDBJ whole genome shotgun (WGS) entry which is preliminary data.</text>
</comment>
<feature type="domain" description="FHA" evidence="1">
    <location>
        <begin position="5"/>
        <end position="61"/>
    </location>
</feature>